<evidence type="ECO:0008006" key="4">
    <source>
        <dbReference type="Google" id="ProtNLM"/>
    </source>
</evidence>
<reference evidence="2 3" key="1">
    <citation type="submission" date="2014-06" db="EMBL/GenBank/DDBJ databases">
        <title>Whole Genome Sequences of Three Symbiotic Endozoicomonas Bacteria.</title>
        <authorList>
            <person name="Neave M.J."/>
            <person name="Apprill A."/>
            <person name="Voolstra C.R."/>
        </authorList>
    </citation>
    <scope>NUCLEOTIDE SEQUENCE [LARGE SCALE GENOMIC DNA]</scope>
    <source>
        <strain evidence="2 3">LMG 24815</strain>
    </source>
</reference>
<dbReference type="RefSeq" id="WP_034874439.1">
    <property type="nucleotide sequence ID" value="NZ_JOKG01000002.1"/>
</dbReference>
<evidence type="ECO:0000256" key="1">
    <source>
        <dbReference type="SAM" id="Phobius"/>
    </source>
</evidence>
<keyword evidence="3" id="KW-1185">Reference proteome</keyword>
<keyword evidence="1" id="KW-1133">Transmembrane helix</keyword>
<comment type="caution">
    <text evidence="2">The sequence shown here is derived from an EMBL/GenBank/DDBJ whole genome shotgun (WGS) entry which is preliminary data.</text>
</comment>
<dbReference type="EMBL" id="JOKG01000002">
    <property type="protein sequence ID" value="KEQ14521.1"/>
    <property type="molecule type" value="Genomic_DNA"/>
</dbReference>
<proteinExistence type="predicted"/>
<evidence type="ECO:0000313" key="3">
    <source>
        <dbReference type="Proteomes" id="UP000028006"/>
    </source>
</evidence>
<keyword evidence="1" id="KW-0812">Transmembrane</keyword>
<organism evidence="2 3">
    <name type="scientific">Endozoicomonas montiporae</name>
    <dbReference type="NCBI Taxonomy" id="1027273"/>
    <lineage>
        <taxon>Bacteria</taxon>
        <taxon>Pseudomonadati</taxon>
        <taxon>Pseudomonadota</taxon>
        <taxon>Gammaproteobacteria</taxon>
        <taxon>Oceanospirillales</taxon>
        <taxon>Endozoicomonadaceae</taxon>
        <taxon>Endozoicomonas</taxon>
    </lineage>
</organism>
<sequence>MAEVNDKDTLFSSLKRQSQAARTSLIQNAQAEASTELKSIQQEQLEWHRSRRKHREKFDKKIYVLLCIQVGFLMLLMLCQGFRPFGFQLSNWVFGFFINGSLIYTYAIIRYIASDLFNGKHELLKPEKVGTNRQDPIL</sequence>
<evidence type="ECO:0000313" key="2">
    <source>
        <dbReference type="EMBL" id="KEQ14521.1"/>
    </source>
</evidence>
<protein>
    <recommendedName>
        <fullName evidence="4">2TM domain-containing protein</fullName>
    </recommendedName>
</protein>
<accession>A0A081N7U8</accession>
<dbReference type="Proteomes" id="UP000028006">
    <property type="component" value="Unassembled WGS sequence"/>
</dbReference>
<keyword evidence="1" id="KW-0472">Membrane</keyword>
<feature type="transmembrane region" description="Helical" evidence="1">
    <location>
        <begin position="89"/>
        <end position="113"/>
    </location>
</feature>
<gene>
    <name evidence="2" type="ORF">GZ77_09260</name>
</gene>
<name>A0A081N7U8_9GAMM</name>
<feature type="transmembrane region" description="Helical" evidence="1">
    <location>
        <begin position="62"/>
        <end position="83"/>
    </location>
</feature>
<dbReference type="AlphaFoldDB" id="A0A081N7U8"/>